<dbReference type="OrthoDB" id="6505338at2759"/>
<evidence type="ECO:0000256" key="1">
    <source>
        <dbReference type="ARBA" id="ARBA00004906"/>
    </source>
</evidence>
<dbReference type="Pfam" id="PF10585">
    <property type="entry name" value="UBA_E1_SCCH"/>
    <property type="match status" value="1"/>
</dbReference>
<dbReference type="SUPFAM" id="SSF69572">
    <property type="entry name" value="Activating enzymes of the ubiquitin-like proteins"/>
    <property type="match status" value="1"/>
</dbReference>
<gene>
    <name evidence="4" type="primary">UBA1</name>
    <name evidence="4" type="ORF">TNCT_453571</name>
</gene>
<name>A0A8X6KD98_TRICU</name>
<comment type="caution">
    <text evidence="4">The sequence shown here is derived from an EMBL/GenBank/DDBJ whole genome shotgun (WGS) entry which is preliminary data.</text>
</comment>
<dbReference type="Gene3D" id="1.10.10.2660">
    <property type="entry name" value="Ubiquitin-activating enzyme E1, SCCH domain"/>
    <property type="match status" value="2"/>
</dbReference>
<accession>A0A8X6KD98</accession>
<dbReference type="AlphaFoldDB" id="A0A8X6KD98"/>
<dbReference type="GO" id="GO:0008641">
    <property type="term" value="F:ubiquitin-like modifier activating enzyme activity"/>
    <property type="evidence" value="ECO:0007669"/>
    <property type="project" value="InterPro"/>
</dbReference>
<organism evidence="4 5">
    <name type="scientific">Trichonephila clavata</name>
    <name type="common">Joro spider</name>
    <name type="synonym">Nephila clavata</name>
    <dbReference type="NCBI Taxonomy" id="2740835"/>
    <lineage>
        <taxon>Eukaryota</taxon>
        <taxon>Metazoa</taxon>
        <taxon>Ecdysozoa</taxon>
        <taxon>Arthropoda</taxon>
        <taxon>Chelicerata</taxon>
        <taxon>Arachnida</taxon>
        <taxon>Araneae</taxon>
        <taxon>Araneomorphae</taxon>
        <taxon>Entelegynae</taxon>
        <taxon>Araneoidea</taxon>
        <taxon>Nephilidae</taxon>
        <taxon>Trichonephila</taxon>
    </lineage>
</organism>
<keyword evidence="5" id="KW-1185">Reference proteome</keyword>
<reference evidence="4" key="1">
    <citation type="submission" date="2020-07" db="EMBL/GenBank/DDBJ databases">
        <title>Multicomponent nature underlies the extraordinary mechanical properties of spider dragline silk.</title>
        <authorList>
            <person name="Kono N."/>
            <person name="Nakamura H."/>
            <person name="Mori M."/>
            <person name="Yoshida Y."/>
            <person name="Ohtoshi R."/>
            <person name="Malay A.D."/>
            <person name="Moran D.A.P."/>
            <person name="Tomita M."/>
            <person name="Numata K."/>
            <person name="Arakawa K."/>
        </authorList>
    </citation>
    <scope>NUCLEOTIDE SEQUENCE</scope>
</reference>
<comment type="similarity">
    <text evidence="2">Belongs to the ubiquitin-activating E1 family.</text>
</comment>
<dbReference type="Proteomes" id="UP000887116">
    <property type="component" value="Unassembled WGS sequence"/>
</dbReference>
<dbReference type="InterPro" id="IPR019572">
    <property type="entry name" value="UBA_E1_SCCH"/>
</dbReference>
<protein>
    <submittedName>
        <fullName evidence="4">Ubiquitin-like modifier-activating enzyme 1</fullName>
    </submittedName>
</protein>
<proteinExistence type="inferred from homology"/>
<evidence type="ECO:0000256" key="2">
    <source>
        <dbReference type="ARBA" id="ARBA00005673"/>
    </source>
</evidence>
<dbReference type="InterPro" id="IPR042063">
    <property type="entry name" value="Ubi_acti_E1_SCCH"/>
</dbReference>
<dbReference type="EMBL" id="BMAO01010915">
    <property type="protein sequence ID" value="GFQ70266.1"/>
    <property type="molecule type" value="Genomic_DNA"/>
</dbReference>
<comment type="pathway">
    <text evidence="1">Protein modification; protein ubiquitination.</text>
</comment>
<evidence type="ECO:0000313" key="5">
    <source>
        <dbReference type="Proteomes" id="UP000887116"/>
    </source>
</evidence>
<feature type="domain" description="Ubiquitin-activating enzyme SCCH" evidence="3">
    <location>
        <begin position="2"/>
        <end position="165"/>
    </location>
</feature>
<evidence type="ECO:0000259" key="3">
    <source>
        <dbReference type="Pfam" id="PF10585"/>
    </source>
</evidence>
<dbReference type="InterPro" id="IPR035985">
    <property type="entry name" value="Ubiquitin-activating_enz"/>
</dbReference>
<evidence type="ECO:0000313" key="4">
    <source>
        <dbReference type="EMBL" id="GFQ70266.1"/>
    </source>
</evidence>
<sequence>MERTLKLAGNQPLDVLETVKCFTSDDRAETFEHCVMWARLYLEEQYHNQISQLLYNFSPAQVTSTGAPFWSGPKCCPKPHNFDLKNPMHLDYVVAAANLRAFICVQVPEFIPKSEVRTVVTDSEAQENNAITDMDRLSQLQKELPSSEELKNLKIQIVAFEKDDD</sequence>